<dbReference type="PANTHER" id="PTHR46093">
    <property type="entry name" value="ACYL-COA-BINDING DOMAIN-CONTAINING PROTEIN 5"/>
    <property type="match status" value="1"/>
</dbReference>
<comment type="caution">
    <text evidence="5">The sequence shown here is derived from an EMBL/GenBank/DDBJ whole genome shotgun (WGS) entry which is preliminary data.</text>
</comment>
<reference evidence="5 6" key="1">
    <citation type="submission" date="2016-11" db="EMBL/GenBank/DDBJ databases">
        <title>The macronuclear genome of Stentor coeruleus: a giant cell with tiny introns.</title>
        <authorList>
            <person name="Slabodnick M."/>
            <person name="Ruby J.G."/>
            <person name="Reiff S.B."/>
            <person name="Swart E.C."/>
            <person name="Gosai S."/>
            <person name="Prabakaran S."/>
            <person name="Witkowska E."/>
            <person name="Larue G.E."/>
            <person name="Fisher S."/>
            <person name="Freeman R.M."/>
            <person name="Gunawardena J."/>
            <person name="Chu W."/>
            <person name="Stover N.A."/>
            <person name="Gregory B.D."/>
            <person name="Nowacki M."/>
            <person name="Derisi J."/>
            <person name="Roy S.W."/>
            <person name="Marshall W.F."/>
            <person name="Sood P."/>
        </authorList>
    </citation>
    <scope>NUCLEOTIDE SEQUENCE [LARGE SCALE GENOMIC DNA]</scope>
    <source>
        <strain evidence="5">WM001</strain>
    </source>
</reference>
<feature type="transmembrane region" description="Helical" evidence="3">
    <location>
        <begin position="756"/>
        <end position="777"/>
    </location>
</feature>
<accession>A0A1R2B9A2</accession>
<dbReference type="PANTHER" id="PTHR46093:SF18">
    <property type="entry name" value="FIBRONECTIN TYPE-III DOMAIN-CONTAINING PROTEIN"/>
    <property type="match status" value="1"/>
</dbReference>
<dbReference type="AlphaFoldDB" id="A0A1R2B9A2"/>
<feature type="chain" id="PRO_5012774281" description="Tyrosine-protein kinase ephrin type A/B receptor-like domain-containing protein" evidence="4">
    <location>
        <begin position="19"/>
        <end position="1131"/>
    </location>
</feature>
<dbReference type="SUPFAM" id="SSF57184">
    <property type="entry name" value="Growth factor receptor domain"/>
    <property type="match status" value="1"/>
</dbReference>
<feature type="transmembrane region" description="Helical" evidence="3">
    <location>
        <begin position="1050"/>
        <end position="1074"/>
    </location>
</feature>
<dbReference type="CDD" id="cd00185">
    <property type="entry name" value="TNFRSF"/>
    <property type="match status" value="1"/>
</dbReference>
<protein>
    <recommendedName>
        <fullName evidence="7">Tyrosine-protein kinase ephrin type A/B receptor-like domain-containing protein</fullName>
    </recommendedName>
</protein>
<name>A0A1R2B9A2_9CILI</name>
<evidence type="ECO:0008006" key="7">
    <source>
        <dbReference type="Google" id="ProtNLM"/>
    </source>
</evidence>
<evidence type="ECO:0000256" key="2">
    <source>
        <dbReference type="ARBA" id="ARBA00022737"/>
    </source>
</evidence>
<dbReference type="Gene3D" id="2.120.10.80">
    <property type="entry name" value="Kelch-type beta propeller"/>
    <property type="match status" value="2"/>
</dbReference>
<evidence type="ECO:0000256" key="1">
    <source>
        <dbReference type="ARBA" id="ARBA00022441"/>
    </source>
</evidence>
<feature type="transmembrane region" description="Helical" evidence="3">
    <location>
        <begin position="810"/>
        <end position="835"/>
    </location>
</feature>
<dbReference type="InterPro" id="IPR009030">
    <property type="entry name" value="Growth_fac_rcpt_cys_sf"/>
</dbReference>
<evidence type="ECO:0000256" key="4">
    <source>
        <dbReference type="SAM" id="SignalP"/>
    </source>
</evidence>
<dbReference type="EMBL" id="MPUH01000834">
    <property type="protein sequence ID" value="OMJ73275.1"/>
    <property type="molecule type" value="Genomic_DNA"/>
</dbReference>
<dbReference type="OrthoDB" id="10251809at2759"/>
<keyword evidence="3" id="KW-0812">Transmembrane</keyword>
<organism evidence="5 6">
    <name type="scientific">Stentor coeruleus</name>
    <dbReference type="NCBI Taxonomy" id="5963"/>
    <lineage>
        <taxon>Eukaryota</taxon>
        <taxon>Sar</taxon>
        <taxon>Alveolata</taxon>
        <taxon>Ciliophora</taxon>
        <taxon>Postciliodesmatophora</taxon>
        <taxon>Heterotrichea</taxon>
        <taxon>Heterotrichida</taxon>
        <taxon>Stentoridae</taxon>
        <taxon>Stentor</taxon>
    </lineage>
</organism>
<dbReference type="SUPFAM" id="SSF117281">
    <property type="entry name" value="Kelch motif"/>
    <property type="match status" value="2"/>
</dbReference>
<keyword evidence="3" id="KW-1133">Transmembrane helix</keyword>
<evidence type="ECO:0000256" key="3">
    <source>
        <dbReference type="SAM" id="Phobius"/>
    </source>
</evidence>
<feature type="signal peptide" evidence="4">
    <location>
        <begin position="1"/>
        <end position="18"/>
    </location>
</feature>
<dbReference type="Pfam" id="PF24681">
    <property type="entry name" value="Kelch_KLHDC2_KLHL20_DRC7"/>
    <property type="match status" value="2"/>
</dbReference>
<dbReference type="InterPro" id="IPR015915">
    <property type="entry name" value="Kelch-typ_b-propeller"/>
</dbReference>
<keyword evidence="3" id="KW-0472">Membrane</keyword>
<proteinExistence type="predicted"/>
<gene>
    <name evidence="5" type="ORF">SteCoe_28088</name>
</gene>
<evidence type="ECO:0000313" key="5">
    <source>
        <dbReference type="EMBL" id="OMJ73275.1"/>
    </source>
</evidence>
<dbReference type="Proteomes" id="UP000187209">
    <property type="component" value="Unassembled WGS sequence"/>
</dbReference>
<keyword evidence="1" id="KW-0880">Kelch repeat</keyword>
<sequence>MFFLNFLLCLSYSFNIETIPPQGSPPIKIQSTSSVYDSYTSSIITIGGYSLESLSETINIYTFNLLTFKWGEIIPESDYVPLGVQEHYLYLTSSRKILLFFGSSQSKFKADVLSFDLKTYIWEKNKMTGDPISGRVFFSYCNFVYNGINYLAIYGGFDRDIYDNELYIIEPENLIARKMSPGGPNPGTKDSAAFVFYENSLYLYGVSYINIALYDPNYLFRYDIQGNYWEMLSSSGDLTLTASATAYICEDSMYTLFGINPSISNIVSRLDMKNLTWENIGTLDNLKIIRYTSVQINCTVYLSFGRQDSELFNGIYEVNLLDRPIQYKVLFGNYINPSERREHCMFDLNNKLIVFGGVSPDGNTFYNDLWVYSIDLGVWEELIAIGNIPSARASASCIETFGHIVIYGGYNDQGILGDIFIFNLRNLKWSSIVHKFGSSVPTYGACVTLGLGLFYISGMTDSGITKEIYIYDPMNSSFKKAKNLGDIYISLVYHSCYIKYFTGYNEIYVLGGEGVSQSINSQIYKVILWSDGVDYYYKTSVVMYSNDFFTSRNNAVITENNVFLISGTLYNAITLDRISMLNTTTFEAMVYGNIGLNLYSFGSAHLGKAIYIFGGGETNGNIIRKNSANSKLLKITNENTDEIKIECSIGTYGDNCLPCPAGTYGTYDSYYNTCSPCPAGTYSEIIGAVSLYQCTICPYKTFNDIEGSTYCKQCNSYEFCPLGVISPSSESLIDPEIIGSSQPALYQSSSSKVTEIFYSMLYFLAIFSLFFTVLVILSSNVRRKIDLIDLFTEKHEKCLGKPLILVKTRFGGFISVLFIITAGIFVCNSLSSFALNNIIESKSLIPSTLSDKEIYAKNFQVIFKFYMYGDSCEINEQCSVIIVIKEENIKYSTRKASCKVEKSVQGRNCRISIEYTDFSISYESVIGVESYELYSFASYMLVHLSSYSSIPNEQSILQYIIEPDDKATVFKGPVSTEISIRVTPSIFQSDSSSWPSDDYGYHLSQHSSLIKGSTTDEKGILIIEPLIVTLKLIQSENLLLTKRSLKLTTFSVFSALLGLVFGLLEAFAGFVSFFEGRLNYINKKIAGALFFEKILKTQQILLSNFKTKKRIYETAITKNTSKVSVECKYKL</sequence>
<evidence type="ECO:0000313" key="6">
    <source>
        <dbReference type="Proteomes" id="UP000187209"/>
    </source>
</evidence>
<dbReference type="Gene3D" id="2.10.50.10">
    <property type="entry name" value="Tumor Necrosis Factor Receptor, subunit A, domain 2"/>
    <property type="match status" value="1"/>
</dbReference>
<keyword evidence="4" id="KW-0732">Signal</keyword>
<keyword evidence="6" id="KW-1185">Reference proteome</keyword>
<keyword evidence="2" id="KW-0677">Repeat</keyword>
<dbReference type="SMART" id="SM01411">
    <property type="entry name" value="Ephrin_rec_like"/>
    <property type="match status" value="1"/>
</dbReference>